<sequence>MQNFHYGNEPEFPGSNAQLDYLDDKPLVTFTFIPLIFFGFFFAVFFFIFFSMLNQFPGYGFSPLTLLPFFLVGGFILIFAVAMIIRLIKSQKEYIAFDARRMVLTYTRGKNVQTYHLDESYLVDLDMFYTHSTYNHHPNRTCQILFVLKRGSQLLIKHDIHVKMPSFSLGLSLPIDPYENCYASWKHIFESHGIRVNTPSSPTDKAYKETENYSETNSNQEHHSYSSSYSTSYQMKEDADYVRSHFKKTSLIYLAILTLIMIDLALTLYFTTIFNHPLESIPTVQLILSIVIIAINVIVPICFGIYILKKITRYNRMSDSELLQTEMAKRVLAKKK</sequence>
<accession>A0A7M1XJS4</accession>
<dbReference type="EMBL" id="CP031517">
    <property type="protein sequence ID" value="QOS39697.1"/>
    <property type="molecule type" value="Genomic_DNA"/>
</dbReference>
<reference evidence="3 4" key="1">
    <citation type="submission" date="2018-08" db="EMBL/GenBank/DDBJ databases">
        <title>The first complete genome of Treponema rectale (CHPAT), a commensal spirochete of the bovine rectum.</title>
        <authorList>
            <person name="Staton G.J."/>
            <person name="Clegg S.R."/>
            <person name="Carter S.D."/>
            <person name="Radford A.D."/>
            <person name="Darby A."/>
            <person name="Hall N."/>
            <person name="Birtles R.J."/>
            <person name="Evans N.J."/>
        </authorList>
    </citation>
    <scope>NUCLEOTIDE SEQUENCE [LARGE SCALE GENOMIC DNA]</scope>
    <source>
        <strain evidence="3 4">CHPA</strain>
    </source>
</reference>
<gene>
    <name evidence="3" type="ORF">DYE49_04155</name>
</gene>
<proteinExistence type="predicted"/>
<feature type="transmembrane region" description="Helical" evidence="2">
    <location>
        <begin position="251"/>
        <end position="274"/>
    </location>
</feature>
<organism evidence="3 4">
    <name type="scientific">Treponema rectale</name>
    <dbReference type="NCBI Taxonomy" id="744512"/>
    <lineage>
        <taxon>Bacteria</taxon>
        <taxon>Pseudomonadati</taxon>
        <taxon>Spirochaetota</taxon>
        <taxon>Spirochaetia</taxon>
        <taxon>Spirochaetales</taxon>
        <taxon>Treponemataceae</taxon>
        <taxon>Treponema</taxon>
    </lineage>
</organism>
<dbReference type="AlphaFoldDB" id="A0A7M1XJS4"/>
<dbReference type="Proteomes" id="UP000593591">
    <property type="component" value="Chromosome"/>
</dbReference>
<keyword evidence="2" id="KW-1133">Transmembrane helix</keyword>
<feature type="transmembrane region" description="Helical" evidence="2">
    <location>
        <begin position="286"/>
        <end position="308"/>
    </location>
</feature>
<feature type="transmembrane region" description="Helical" evidence="2">
    <location>
        <begin position="27"/>
        <end position="53"/>
    </location>
</feature>
<protein>
    <submittedName>
        <fullName evidence="3">Uncharacterized protein</fullName>
    </submittedName>
</protein>
<feature type="transmembrane region" description="Helical" evidence="2">
    <location>
        <begin position="65"/>
        <end position="85"/>
    </location>
</feature>
<evidence type="ECO:0000256" key="1">
    <source>
        <dbReference type="SAM" id="MobiDB-lite"/>
    </source>
</evidence>
<name>A0A7M1XJS4_9SPIR</name>
<evidence type="ECO:0000313" key="3">
    <source>
        <dbReference type="EMBL" id="QOS39697.1"/>
    </source>
</evidence>
<feature type="region of interest" description="Disordered" evidence="1">
    <location>
        <begin position="200"/>
        <end position="226"/>
    </location>
</feature>
<evidence type="ECO:0000256" key="2">
    <source>
        <dbReference type="SAM" id="Phobius"/>
    </source>
</evidence>
<keyword evidence="2" id="KW-0812">Transmembrane</keyword>
<dbReference type="KEGG" id="trc:DYE49_04155"/>
<evidence type="ECO:0000313" key="4">
    <source>
        <dbReference type="Proteomes" id="UP000593591"/>
    </source>
</evidence>
<keyword evidence="2" id="KW-0472">Membrane</keyword>